<reference evidence="3" key="1">
    <citation type="submission" date="2019-12" db="EMBL/GenBank/DDBJ databases">
        <title>Microbes associate with the intestines of laboratory mice.</title>
        <authorList>
            <person name="Navarre W."/>
            <person name="Wong E."/>
        </authorList>
    </citation>
    <scope>NUCLEOTIDE SEQUENCE</scope>
    <source>
        <strain evidence="3">NM79_F5</strain>
    </source>
</reference>
<name>A0A964RMX8_9CLOT</name>
<feature type="transmembrane region" description="Helical" evidence="2">
    <location>
        <begin position="21"/>
        <end position="39"/>
    </location>
</feature>
<organism evidence="3 4">
    <name type="scientific">Clostridium chromiireducens</name>
    <dbReference type="NCBI Taxonomy" id="225345"/>
    <lineage>
        <taxon>Bacteria</taxon>
        <taxon>Bacillati</taxon>
        <taxon>Bacillota</taxon>
        <taxon>Clostridia</taxon>
        <taxon>Eubacteriales</taxon>
        <taxon>Clostridiaceae</taxon>
        <taxon>Clostridium</taxon>
    </lineage>
</organism>
<keyword evidence="2" id="KW-0812">Transmembrane</keyword>
<feature type="region of interest" description="Disordered" evidence="1">
    <location>
        <begin position="108"/>
        <end position="141"/>
    </location>
</feature>
<evidence type="ECO:0000313" key="3">
    <source>
        <dbReference type="EMBL" id="MVX64859.1"/>
    </source>
</evidence>
<evidence type="ECO:0000313" key="4">
    <source>
        <dbReference type="Proteomes" id="UP000656077"/>
    </source>
</evidence>
<keyword evidence="2" id="KW-1133">Transmembrane helix</keyword>
<accession>A0A964RMX8</accession>
<sequence>MDKDKLKNELNKILGQKPLKNLMAVCLVLAFILLAMNVLSPSSGKSLVSTKLSQTTTSQENVDKATTVNQVDAKDYEEKQKTDLKNILKKMNGVGDVEVMMSFENGEEKVPAYDKNTQKSTTEETDNEGGKRINNQDTDTSKIVMSTTDGNNEPFILKTYRPKVIGVIILAEGAENSKIKYEIEQAVSKLYNLSLDKVNVYSMSK</sequence>
<protein>
    <submittedName>
        <fullName evidence="3">Stage III sporulation protein AG</fullName>
    </submittedName>
</protein>
<comment type="caution">
    <text evidence="3">The sequence shown here is derived from an EMBL/GenBank/DDBJ whole genome shotgun (WGS) entry which is preliminary data.</text>
</comment>
<evidence type="ECO:0000256" key="1">
    <source>
        <dbReference type="SAM" id="MobiDB-lite"/>
    </source>
</evidence>
<dbReference type="Proteomes" id="UP000656077">
    <property type="component" value="Unassembled WGS sequence"/>
</dbReference>
<gene>
    <name evidence="3" type="primary">spoIIIAG</name>
    <name evidence="3" type="ORF">GKZ28_14270</name>
</gene>
<dbReference type="EMBL" id="WSRQ01000022">
    <property type="protein sequence ID" value="MVX64859.1"/>
    <property type="molecule type" value="Genomic_DNA"/>
</dbReference>
<dbReference type="AlphaFoldDB" id="A0A964RMX8"/>
<dbReference type="RefSeq" id="WP_160359698.1">
    <property type="nucleotide sequence ID" value="NZ_WSRQ01000022.1"/>
</dbReference>
<dbReference type="NCBIfam" id="TIGR02830">
    <property type="entry name" value="spore_III_AG"/>
    <property type="match status" value="1"/>
</dbReference>
<keyword evidence="2" id="KW-0472">Membrane</keyword>
<proteinExistence type="predicted"/>
<evidence type="ECO:0000256" key="2">
    <source>
        <dbReference type="SAM" id="Phobius"/>
    </source>
</evidence>
<dbReference type="InterPro" id="IPR014195">
    <property type="entry name" value="Spore_III_AG"/>
</dbReference>